<dbReference type="GO" id="GO:0003700">
    <property type="term" value="F:DNA-binding transcription factor activity"/>
    <property type="evidence" value="ECO:0007669"/>
    <property type="project" value="InterPro"/>
</dbReference>
<keyword evidence="3" id="KW-0804">Transcription</keyword>
<proteinExistence type="predicted"/>
<keyword evidence="2" id="KW-0238">DNA-binding</keyword>
<evidence type="ECO:0000256" key="3">
    <source>
        <dbReference type="ARBA" id="ARBA00023163"/>
    </source>
</evidence>
<evidence type="ECO:0000256" key="2">
    <source>
        <dbReference type="ARBA" id="ARBA00023125"/>
    </source>
</evidence>
<evidence type="ECO:0000259" key="4">
    <source>
        <dbReference type="PROSITE" id="PS01124"/>
    </source>
</evidence>
<comment type="caution">
    <text evidence="5">The sequence shown here is derived from an EMBL/GenBank/DDBJ whole genome shotgun (WGS) entry which is preliminary data.</text>
</comment>
<protein>
    <submittedName>
        <fullName evidence="5">HTH-type transcriptional activator RhaR</fullName>
    </submittedName>
</protein>
<name>A0A644Z303_9ZZZZ</name>
<dbReference type="PANTHER" id="PTHR43280:SF34">
    <property type="entry name" value="ARAC-FAMILY TRANSCRIPTIONAL REGULATOR"/>
    <property type="match status" value="1"/>
</dbReference>
<evidence type="ECO:0000313" key="5">
    <source>
        <dbReference type="EMBL" id="MPM35250.1"/>
    </source>
</evidence>
<organism evidence="5">
    <name type="scientific">bioreactor metagenome</name>
    <dbReference type="NCBI Taxonomy" id="1076179"/>
    <lineage>
        <taxon>unclassified sequences</taxon>
        <taxon>metagenomes</taxon>
        <taxon>ecological metagenomes</taxon>
    </lineage>
</organism>
<dbReference type="Gene3D" id="1.10.10.60">
    <property type="entry name" value="Homeodomain-like"/>
    <property type="match status" value="2"/>
</dbReference>
<gene>
    <name evidence="5" type="primary">rhaR_80</name>
    <name evidence="5" type="ORF">SDC9_81840</name>
</gene>
<dbReference type="SUPFAM" id="SSF46689">
    <property type="entry name" value="Homeodomain-like"/>
    <property type="match status" value="2"/>
</dbReference>
<dbReference type="EMBL" id="VSSQ01007224">
    <property type="protein sequence ID" value="MPM35250.1"/>
    <property type="molecule type" value="Genomic_DNA"/>
</dbReference>
<dbReference type="Pfam" id="PF12833">
    <property type="entry name" value="HTH_18"/>
    <property type="match status" value="1"/>
</dbReference>
<sequence>MREQYKQEKQLTHTAFLQRENMQRHHTYDEELLQYQYIQEGNMASVEESMRLFRSGITGTLSDDPVRNFKYLFVASMTLVTRFCIEGGMEAETAYNLSDLYIQQADGCISVPEIQAFHTKMVTDLTERMAAIRKKPTYSKPVILCMDYIYSNLHTTITVAELSEQVKLTPNYLSALFKKETGSSLSDYIRNKRVEAAESMLKYSEYTYIEISNYLAFSSHSHFAKVFKERTGYTPKEYRTKFFRHNWS</sequence>
<feature type="domain" description="HTH araC/xylS-type" evidence="4">
    <location>
        <begin position="143"/>
        <end position="241"/>
    </location>
</feature>
<evidence type="ECO:0000256" key="1">
    <source>
        <dbReference type="ARBA" id="ARBA00023015"/>
    </source>
</evidence>
<dbReference type="PANTHER" id="PTHR43280">
    <property type="entry name" value="ARAC-FAMILY TRANSCRIPTIONAL REGULATOR"/>
    <property type="match status" value="1"/>
</dbReference>
<accession>A0A644Z303</accession>
<dbReference type="InterPro" id="IPR009057">
    <property type="entry name" value="Homeodomain-like_sf"/>
</dbReference>
<reference evidence="5" key="1">
    <citation type="submission" date="2019-08" db="EMBL/GenBank/DDBJ databases">
        <authorList>
            <person name="Kucharzyk K."/>
            <person name="Murdoch R.W."/>
            <person name="Higgins S."/>
            <person name="Loffler F."/>
        </authorList>
    </citation>
    <scope>NUCLEOTIDE SEQUENCE</scope>
</reference>
<dbReference type="PROSITE" id="PS01124">
    <property type="entry name" value="HTH_ARAC_FAMILY_2"/>
    <property type="match status" value="1"/>
</dbReference>
<dbReference type="AlphaFoldDB" id="A0A644Z303"/>
<dbReference type="InterPro" id="IPR018060">
    <property type="entry name" value="HTH_AraC"/>
</dbReference>
<dbReference type="GO" id="GO:0043565">
    <property type="term" value="F:sequence-specific DNA binding"/>
    <property type="evidence" value="ECO:0007669"/>
    <property type="project" value="InterPro"/>
</dbReference>
<keyword evidence="1" id="KW-0805">Transcription regulation</keyword>
<dbReference type="SMART" id="SM00342">
    <property type="entry name" value="HTH_ARAC"/>
    <property type="match status" value="1"/>
</dbReference>